<proteinExistence type="predicted"/>
<sequence length="259" mass="28623">MRLSPGVVCKRLRLFQSNMKSSIVESQRTTIAKIITEFGGKALAQLLNTGGHFFLAYPLVLLPLGLSLEALPGQRAPIEVHEHVAERFEIVSATLLYAHVRVDGRVARSAGQIFVLTVRDVLVSARIAEFFGQAKVAFFGQTHQKVVRLDVPMNEVLRVDVLNTADGLVREQKYCLQAEFARAKVEQVLETGPQQLHHHHVVVALASAPLQRRNAHSALQQPVYLALYVQLRVLGLGALELDAHLLIGHYVVAQIDVAE</sequence>
<dbReference type="EMBL" id="REGN01002302">
    <property type="protein sequence ID" value="RNA28985.1"/>
    <property type="molecule type" value="Genomic_DNA"/>
</dbReference>
<protein>
    <submittedName>
        <fullName evidence="1">Uncharacterized protein</fullName>
    </submittedName>
</protein>
<dbReference type="Proteomes" id="UP000276133">
    <property type="component" value="Unassembled WGS sequence"/>
</dbReference>
<name>A0A3M7S045_BRAPC</name>
<reference evidence="1 2" key="1">
    <citation type="journal article" date="2018" name="Sci. Rep.">
        <title>Genomic signatures of local adaptation to the degree of environmental predictability in rotifers.</title>
        <authorList>
            <person name="Franch-Gras L."/>
            <person name="Hahn C."/>
            <person name="Garcia-Roger E.M."/>
            <person name="Carmona M.J."/>
            <person name="Serra M."/>
            <person name="Gomez A."/>
        </authorList>
    </citation>
    <scope>NUCLEOTIDE SEQUENCE [LARGE SCALE GENOMIC DNA]</scope>
    <source>
        <strain evidence="1">HYR1</strain>
    </source>
</reference>
<dbReference type="OrthoDB" id="10456084at2759"/>
<accession>A0A3M7S045</accession>
<keyword evidence="2" id="KW-1185">Reference proteome</keyword>
<gene>
    <name evidence="1" type="ORF">BpHYR1_011981</name>
</gene>
<comment type="caution">
    <text evidence="1">The sequence shown here is derived from an EMBL/GenBank/DDBJ whole genome shotgun (WGS) entry which is preliminary data.</text>
</comment>
<dbReference type="AlphaFoldDB" id="A0A3M7S045"/>
<evidence type="ECO:0000313" key="1">
    <source>
        <dbReference type="EMBL" id="RNA28985.1"/>
    </source>
</evidence>
<evidence type="ECO:0000313" key="2">
    <source>
        <dbReference type="Proteomes" id="UP000276133"/>
    </source>
</evidence>
<organism evidence="1 2">
    <name type="scientific">Brachionus plicatilis</name>
    <name type="common">Marine rotifer</name>
    <name type="synonym">Brachionus muelleri</name>
    <dbReference type="NCBI Taxonomy" id="10195"/>
    <lineage>
        <taxon>Eukaryota</taxon>
        <taxon>Metazoa</taxon>
        <taxon>Spiralia</taxon>
        <taxon>Gnathifera</taxon>
        <taxon>Rotifera</taxon>
        <taxon>Eurotatoria</taxon>
        <taxon>Monogononta</taxon>
        <taxon>Pseudotrocha</taxon>
        <taxon>Ploima</taxon>
        <taxon>Brachionidae</taxon>
        <taxon>Brachionus</taxon>
    </lineage>
</organism>